<name>A0A4P9XKY9_9FUNG</name>
<protein>
    <submittedName>
        <fullName evidence="1">Uncharacterized protein</fullName>
    </submittedName>
</protein>
<dbReference type="EMBL" id="KZ992873">
    <property type="protein sequence ID" value="RKP06487.1"/>
    <property type="molecule type" value="Genomic_DNA"/>
</dbReference>
<dbReference type="Proteomes" id="UP000271241">
    <property type="component" value="Unassembled WGS sequence"/>
</dbReference>
<keyword evidence="2" id="KW-1185">Reference proteome</keyword>
<evidence type="ECO:0000313" key="1">
    <source>
        <dbReference type="EMBL" id="RKP06487.1"/>
    </source>
</evidence>
<evidence type="ECO:0000313" key="2">
    <source>
        <dbReference type="Proteomes" id="UP000271241"/>
    </source>
</evidence>
<reference evidence="2" key="1">
    <citation type="journal article" date="2018" name="Nat. Microbiol.">
        <title>Leveraging single-cell genomics to expand the fungal tree of life.</title>
        <authorList>
            <person name="Ahrendt S.R."/>
            <person name="Quandt C.A."/>
            <person name="Ciobanu D."/>
            <person name="Clum A."/>
            <person name="Salamov A."/>
            <person name="Andreopoulos B."/>
            <person name="Cheng J.F."/>
            <person name="Woyke T."/>
            <person name="Pelin A."/>
            <person name="Henrissat B."/>
            <person name="Reynolds N.K."/>
            <person name="Benny G.L."/>
            <person name="Smith M.E."/>
            <person name="James T.Y."/>
            <person name="Grigoriev I.V."/>
        </authorList>
    </citation>
    <scope>NUCLEOTIDE SEQUENCE [LARGE SCALE GENOMIC DNA]</scope>
    <source>
        <strain evidence="2">RSA 1356</strain>
    </source>
</reference>
<sequence>MRYSEPDLQPPSGPTLQLLEVAINDAGGWLTEKWHFNRGIYALEVIASRDLVVVAGGYEYILLSMHDGSMAHYMPDLQQSCWHNCGLYPLKSQWVEFSKDTSWQDPLEDHTLDLVCYVSDANACAALLADNAKEYVVVDYGY</sequence>
<organism evidence="1 2">
    <name type="scientific">Thamnocephalis sphaerospora</name>
    <dbReference type="NCBI Taxonomy" id="78915"/>
    <lineage>
        <taxon>Eukaryota</taxon>
        <taxon>Fungi</taxon>
        <taxon>Fungi incertae sedis</taxon>
        <taxon>Zoopagomycota</taxon>
        <taxon>Zoopagomycotina</taxon>
        <taxon>Zoopagomycetes</taxon>
        <taxon>Zoopagales</taxon>
        <taxon>Sigmoideomycetaceae</taxon>
        <taxon>Thamnocephalis</taxon>
    </lineage>
</organism>
<dbReference type="AlphaFoldDB" id="A0A4P9XKY9"/>
<proteinExistence type="predicted"/>
<accession>A0A4P9XKY9</accession>
<gene>
    <name evidence="1" type="ORF">THASP1DRAFT_31692</name>
</gene>